<dbReference type="EMBL" id="BAABKQ010000001">
    <property type="protein sequence ID" value="GAA4806174.1"/>
    <property type="molecule type" value="Genomic_DNA"/>
</dbReference>
<evidence type="ECO:0000313" key="1">
    <source>
        <dbReference type="EMBL" id="GAA4806174.1"/>
    </source>
</evidence>
<name>A0ABP9CAW0_9ACTN</name>
<keyword evidence="2" id="KW-1185">Reference proteome</keyword>
<accession>A0ABP9CAW0</accession>
<proteinExistence type="predicted"/>
<organism evidence="1 2">
    <name type="scientific">Tomitella cavernea</name>
    <dbReference type="NCBI Taxonomy" id="1387982"/>
    <lineage>
        <taxon>Bacteria</taxon>
        <taxon>Bacillati</taxon>
        <taxon>Actinomycetota</taxon>
        <taxon>Actinomycetes</taxon>
        <taxon>Mycobacteriales</taxon>
        <taxon>Tomitella</taxon>
    </lineage>
</organism>
<comment type="caution">
    <text evidence="1">The sequence shown here is derived from an EMBL/GenBank/DDBJ whole genome shotgun (WGS) entry which is preliminary data.</text>
</comment>
<evidence type="ECO:0000313" key="2">
    <source>
        <dbReference type="Proteomes" id="UP001500839"/>
    </source>
</evidence>
<sequence length="107" mass="10945">MFEPIGTRVIDSAPPATTKSCCPAATVAAAKLSACWLDPHARVIVVPGTEEGHPAASTALRATFPACSEYCMTVPHTTSSTRAGSIPVRVASAPSTCADRSTGWTSA</sequence>
<dbReference type="Proteomes" id="UP001500839">
    <property type="component" value="Unassembled WGS sequence"/>
</dbReference>
<protein>
    <submittedName>
        <fullName evidence="1">Uncharacterized protein</fullName>
    </submittedName>
</protein>
<gene>
    <name evidence="1" type="ORF">GCM10023353_06580</name>
</gene>
<reference evidence="2" key="1">
    <citation type="journal article" date="2019" name="Int. J. Syst. Evol. Microbiol.">
        <title>The Global Catalogue of Microorganisms (GCM) 10K type strain sequencing project: providing services to taxonomists for standard genome sequencing and annotation.</title>
        <authorList>
            <consortium name="The Broad Institute Genomics Platform"/>
            <consortium name="The Broad Institute Genome Sequencing Center for Infectious Disease"/>
            <person name="Wu L."/>
            <person name="Ma J."/>
        </authorList>
    </citation>
    <scope>NUCLEOTIDE SEQUENCE [LARGE SCALE GENOMIC DNA]</scope>
    <source>
        <strain evidence="2">JCM 18542</strain>
    </source>
</reference>